<dbReference type="AlphaFoldDB" id="T0YCQ2"/>
<protein>
    <recommendedName>
        <fullName evidence="2">Heat-inducible transcriptional repressor HrcA</fullName>
    </recommendedName>
</protein>
<comment type="caution">
    <text evidence="1">The sequence shown here is derived from an EMBL/GenBank/DDBJ whole genome shotgun (WGS) entry which is preliminary data.</text>
</comment>
<dbReference type="SUPFAM" id="SSF46785">
    <property type="entry name" value="Winged helix' DNA-binding domain"/>
    <property type="match status" value="1"/>
</dbReference>
<name>T0YCQ2_9ZZZZ</name>
<gene>
    <name evidence="1" type="ORF">B2A_13922</name>
</gene>
<evidence type="ECO:0000313" key="1">
    <source>
        <dbReference type="EMBL" id="EQD30913.1"/>
    </source>
</evidence>
<dbReference type="EMBL" id="AUZZ01010092">
    <property type="protein sequence ID" value="EQD30913.1"/>
    <property type="molecule type" value="Genomic_DNA"/>
</dbReference>
<organism evidence="1">
    <name type="scientific">mine drainage metagenome</name>
    <dbReference type="NCBI Taxonomy" id="410659"/>
    <lineage>
        <taxon>unclassified sequences</taxon>
        <taxon>metagenomes</taxon>
        <taxon>ecological metagenomes</taxon>
    </lineage>
</organism>
<reference evidence="1" key="2">
    <citation type="journal article" date="2014" name="ISME J.">
        <title>Microbial stratification in low pH oxic and suboxic macroscopic growths along an acid mine drainage.</title>
        <authorList>
            <person name="Mendez-Garcia C."/>
            <person name="Mesa V."/>
            <person name="Sprenger R.R."/>
            <person name="Richter M."/>
            <person name="Diez M.S."/>
            <person name="Solano J."/>
            <person name="Bargiela R."/>
            <person name="Golyshina O.V."/>
            <person name="Manteca A."/>
            <person name="Ramos J.L."/>
            <person name="Gallego J.R."/>
            <person name="Llorente I."/>
            <person name="Martins Dos Santos V.A."/>
            <person name="Jensen O.N."/>
            <person name="Pelaez A.I."/>
            <person name="Sanchez J."/>
            <person name="Ferrer M."/>
        </authorList>
    </citation>
    <scope>NUCLEOTIDE SEQUENCE</scope>
</reference>
<reference evidence="1" key="1">
    <citation type="submission" date="2013-08" db="EMBL/GenBank/DDBJ databases">
        <authorList>
            <person name="Mendez C."/>
            <person name="Richter M."/>
            <person name="Ferrer M."/>
            <person name="Sanchez J."/>
        </authorList>
    </citation>
    <scope>NUCLEOTIDE SEQUENCE</scope>
</reference>
<accession>T0YCQ2</accession>
<feature type="non-terminal residue" evidence="1">
    <location>
        <position position="54"/>
    </location>
</feature>
<evidence type="ECO:0008006" key="2">
    <source>
        <dbReference type="Google" id="ProtNLM"/>
    </source>
</evidence>
<dbReference type="InterPro" id="IPR036388">
    <property type="entry name" value="WH-like_DNA-bd_sf"/>
</dbReference>
<dbReference type="Gene3D" id="1.10.10.10">
    <property type="entry name" value="Winged helix-like DNA-binding domain superfamily/Winged helix DNA-binding domain"/>
    <property type="match status" value="1"/>
</dbReference>
<dbReference type="InterPro" id="IPR036390">
    <property type="entry name" value="WH_DNA-bd_sf"/>
</dbReference>
<sequence length="54" mass="5906">MPDPTVPKESNPPDLDARARAVLKLLIEHYIRDGQPVASRTLARELGNNLSPAT</sequence>
<proteinExistence type="predicted"/>